<dbReference type="PANTHER" id="PTHR11071:SF420">
    <property type="entry name" value="PEPTIDYL-PROLYL CIS-TRANS ISOMERASE CYP20-3, CHLOROPLASTIC"/>
    <property type="match status" value="1"/>
</dbReference>
<evidence type="ECO:0000256" key="3">
    <source>
        <dbReference type="SAM" id="MobiDB-lite"/>
    </source>
</evidence>
<feature type="compositionally biased region" description="Low complexity" evidence="3">
    <location>
        <begin position="1"/>
        <end position="17"/>
    </location>
</feature>
<evidence type="ECO:0000256" key="1">
    <source>
        <dbReference type="ARBA" id="ARBA00007365"/>
    </source>
</evidence>
<evidence type="ECO:0000313" key="5">
    <source>
        <dbReference type="EMBL" id="OEL34796.1"/>
    </source>
</evidence>
<name>A0A1E5WBK1_9POAL</name>
<accession>A0A1E5WBK1</accession>
<dbReference type="OrthoDB" id="10064525at2759"/>
<dbReference type="STRING" id="888268.A0A1E5WBK1"/>
<feature type="domain" description="PPIase cyclophilin-type" evidence="4">
    <location>
        <begin position="74"/>
        <end position="139"/>
    </location>
</feature>
<evidence type="ECO:0000256" key="2">
    <source>
        <dbReference type="RuleBase" id="RU363019"/>
    </source>
</evidence>
<protein>
    <recommendedName>
        <fullName evidence="2">Peptidyl-prolyl cis-trans isomerase</fullName>
        <shortName evidence="2">PPIase</shortName>
        <ecNumber evidence="2">5.2.1.8</ecNumber>
    </recommendedName>
</protein>
<comment type="catalytic activity">
    <reaction evidence="2">
        <text>[protein]-peptidylproline (omega=180) = [protein]-peptidylproline (omega=0)</text>
        <dbReference type="Rhea" id="RHEA:16237"/>
        <dbReference type="Rhea" id="RHEA-COMP:10747"/>
        <dbReference type="Rhea" id="RHEA-COMP:10748"/>
        <dbReference type="ChEBI" id="CHEBI:83833"/>
        <dbReference type="ChEBI" id="CHEBI:83834"/>
        <dbReference type="EC" id="5.2.1.8"/>
    </reaction>
</comment>
<gene>
    <name evidence="5" type="ORF">BAE44_0004185</name>
</gene>
<dbReference type="AlphaFoldDB" id="A0A1E5WBK1"/>
<comment type="similarity">
    <text evidence="1 2">Belongs to the cyclophilin-type PPIase family.</text>
</comment>
<dbReference type="SUPFAM" id="SSF50891">
    <property type="entry name" value="Cyclophilin-like"/>
    <property type="match status" value="1"/>
</dbReference>
<keyword evidence="2" id="KW-0697">Rotamase</keyword>
<feature type="region of interest" description="Disordered" evidence="3">
    <location>
        <begin position="1"/>
        <end position="21"/>
    </location>
</feature>
<dbReference type="InterPro" id="IPR029000">
    <property type="entry name" value="Cyclophilin-like_dom_sf"/>
</dbReference>
<dbReference type="GO" id="GO:0016018">
    <property type="term" value="F:cyclosporin A binding"/>
    <property type="evidence" value="ECO:0007669"/>
    <property type="project" value="TreeGrafter"/>
</dbReference>
<dbReference type="PRINTS" id="PR00153">
    <property type="entry name" value="CSAPPISMRASE"/>
</dbReference>
<dbReference type="EMBL" id="LWDX02014214">
    <property type="protein sequence ID" value="OEL34796.1"/>
    <property type="molecule type" value="Genomic_DNA"/>
</dbReference>
<feature type="non-terminal residue" evidence="5">
    <location>
        <position position="139"/>
    </location>
</feature>
<evidence type="ECO:0000313" key="6">
    <source>
        <dbReference type="Proteomes" id="UP000095767"/>
    </source>
</evidence>
<dbReference type="Proteomes" id="UP000095767">
    <property type="component" value="Unassembled WGS sequence"/>
</dbReference>
<dbReference type="EC" id="5.2.1.8" evidence="2"/>
<keyword evidence="6" id="KW-1185">Reference proteome</keyword>
<reference evidence="5 6" key="1">
    <citation type="submission" date="2016-09" db="EMBL/GenBank/DDBJ databases">
        <title>The draft genome of Dichanthelium oligosanthes: A C3 panicoid grass species.</title>
        <authorList>
            <person name="Studer A.J."/>
            <person name="Schnable J.C."/>
            <person name="Brutnell T.P."/>
        </authorList>
    </citation>
    <scope>NUCLEOTIDE SEQUENCE [LARGE SCALE GENOMIC DNA]</scope>
    <source>
        <strain evidence="6">cv. Kellogg 1175</strain>
        <tissue evidence="5">Leaf</tissue>
    </source>
</reference>
<proteinExistence type="inferred from homology"/>
<dbReference type="Pfam" id="PF00160">
    <property type="entry name" value="Pro_isomerase"/>
    <property type="match status" value="1"/>
</dbReference>
<dbReference type="PROSITE" id="PS50072">
    <property type="entry name" value="CSA_PPIASE_2"/>
    <property type="match status" value="1"/>
</dbReference>
<comment type="function">
    <text evidence="2">PPIases accelerate the folding of proteins. It catalyzes the cis-trans isomerization of proline imidic peptide bonds in oligopeptides.</text>
</comment>
<dbReference type="GO" id="GO:0005737">
    <property type="term" value="C:cytoplasm"/>
    <property type="evidence" value="ECO:0007669"/>
    <property type="project" value="TreeGrafter"/>
</dbReference>
<dbReference type="GO" id="GO:0006457">
    <property type="term" value="P:protein folding"/>
    <property type="evidence" value="ECO:0007669"/>
    <property type="project" value="TreeGrafter"/>
</dbReference>
<dbReference type="GO" id="GO:0003755">
    <property type="term" value="F:peptidyl-prolyl cis-trans isomerase activity"/>
    <property type="evidence" value="ECO:0007669"/>
    <property type="project" value="UniProtKB-UniRule"/>
</dbReference>
<dbReference type="PANTHER" id="PTHR11071">
    <property type="entry name" value="PEPTIDYL-PROLYL CIS-TRANS ISOMERASE"/>
    <property type="match status" value="1"/>
</dbReference>
<dbReference type="Gene3D" id="2.40.100.10">
    <property type="entry name" value="Cyclophilin-like"/>
    <property type="match status" value="1"/>
</dbReference>
<comment type="caution">
    <text evidence="5">The sequence shown here is derived from an EMBL/GenBank/DDBJ whole genome shotgun (WGS) entry which is preliminary data.</text>
</comment>
<evidence type="ECO:0000259" key="4">
    <source>
        <dbReference type="PROSITE" id="PS50072"/>
    </source>
</evidence>
<organism evidence="5 6">
    <name type="scientific">Dichanthelium oligosanthes</name>
    <dbReference type="NCBI Taxonomy" id="888268"/>
    <lineage>
        <taxon>Eukaryota</taxon>
        <taxon>Viridiplantae</taxon>
        <taxon>Streptophyta</taxon>
        <taxon>Embryophyta</taxon>
        <taxon>Tracheophyta</taxon>
        <taxon>Spermatophyta</taxon>
        <taxon>Magnoliopsida</taxon>
        <taxon>Liliopsida</taxon>
        <taxon>Poales</taxon>
        <taxon>Poaceae</taxon>
        <taxon>PACMAD clade</taxon>
        <taxon>Panicoideae</taxon>
        <taxon>Panicodae</taxon>
        <taxon>Paniceae</taxon>
        <taxon>Dichantheliinae</taxon>
        <taxon>Dichanthelium</taxon>
    </lineage>
</organism>
<dbReference type="InterPro" id="IPR002130">
    <property type="entry name" value="Cyclophilin-type_PPIase_dom"/>
</dbReference>
<sequence>MVCTPAVSAPSALAPAPTGTRLGCSTRTRRGALALRPARALPAVRLGLGGPPQRPWLRRRPCRSGRAKVTSKCFFDVEVDGQPSGRVVIGLFGEVVPMTVENFGVLCTVWLGPWATGEKGYGYKGCSFHRIIKDFMIQG</sequence>
<keyword evidence="2" id="KW-0413">Isomerase</keyword>